<dbReference type="Gene3D" id="1.10.275.10">
    <property type="entry name" value="Fumarase/aspartase (N-terminal domain)"/>
    <property type="match status" value="1"/>
</dbReference>
<dbReference type="GO" id="GO:0004056">
    <property type="term" value="F:argininosuccinate lyase activity"/>
    <property type="evidence" value="ECO:0007669"/>
    <property type="project" value="UniProtKB-UniRule"/>
</dbReference>
<accession>A0A917PSY6</accession>
<dbReference type="Gene3D" id="1.10.40.30">
    <property type="entry name" value="Fumarase/aspartase (C-terminal domain)"/>
    <property type="match status" value="1"/>
</dbReference>
<comment type="pathway">
    <text evidence="1 6">Amino-acid biosynthesis; L-arginine biosynthesis; L-arginine from L-ornithine and carbamoyl phosphate: step 3/3.</text>
</comment>
<reference evidence="9" key="1">
    <citation type="journal article" date="2014" name="Int. J. Syst. Evol. Microbiol.">
        <title>Complete genome sequence of Corynebacterium casei LMG S-19264T (=DSM 44701T), isolated from a smear-ripened cheese.</title>
        <authorList>
            <consortium name="US DOE Joint Genome Institute (JGI-PGF)"/>
            <person name="Walter F."/>
            <person name="Albersmeier A."/>
            <person name="Kalinowski J."/>
            <person name="Ruckert C."/>
        </authorList>
    </citation>
    <scope>NUCLEOTIDE SEQUENCE</scope>
    <source>
        <strain evidence="9">JCM 12580</strain>
    </source>
</reference>
<dbReference type="Pfam" id="PF14698">
    <property type="entry name" value="ASL_C2"/>
    <property type="match status" value="1"/>
</dbReference>
<dbReference type="CDD" id="cd01359">
    <property type="entry name" value="Argininosuccinate_lyase"/>
    <property type="match status" value="1"/>
</dbReference>
<proteinExistence type="inferred from homology"/>
<reference evidence="9" key="2">
    <citation type="submission" date="2020-09" db="EMBL/GenBank/DDBJ databases">
        <authorList>
            <person name="Sun Q."/>
            <person name="Ohkuma M."/>
        </authorList>
    </citation>
    <scope>NUCLEOTIDE SEQUENCE</scope>
    <source>
        <strain evidence="9">JCM 12580</strain>
    </source>
</reference>
<dbReference type="InterPro" id="IPR000362">
    <property type="entry name" value="Fumarate_lyase_fam"/>
</dbReference>
<dbReference type="PROSITE" id="PS00163">
    <property type="entry name" value="FUMARATE_LYASES"/>
    <property type="match status" value="1"/>
</dbReference>
<dbReference type="InterPro" id="IPR020557">
    <property type="entry name" value="Fumarate_lyase_CS"/>
</dbReference>
<dbReference type="InterPro" id="IPR029419">
    <property type="entry name" value="Arg_succ_lyase_C"/>
</dbReference>
<dbReference type="FunFam" id="1.10.275.10:FF:000002">
    <property type="entry name" value="Argininosuccinate lyase"/>
    <property type="match status" value="1"/>
</dbReference>
<keyword evidence="3 6" id="KW-0055">Arginine biosynthesis</keyword>
<evidence type="ECO:0000256" key="6">
    <source>
        <dbReference type="HAMAP-Rule" id="MF_00006"/>
    </source>
</evidence>
<dbReference type="Pfam" id="PF00206">
    <property type="entry name" value="Lyase_1"/>
    <property type="match status" value="1"/>
</dbReference>
<comment type="caution">
    <text evidence="9">The sequence shown here is derived from an EMBL/GenBank/DDBJ whole genome shotgun (WGS) entry which is preliminary data.</text>
</comment>
<dbReference type="FunFam" id="1.10.40.30:FF:000001">
    <property type="entry name" value="Argininosuccinate lyase"/>
    <property type="match status" value="1"/>
</dbReference>
<comment type="catalytic activity">
    <reaction evidence="6">
        <text>2-(N(omega)-L-arginino)succinate = fumarate + L-arginine</text>
        <dbReference type="Rhea" id="RHEA:24020"/>
        <dbReference type="ChEBI" id="CHEBI:29806"/>
        <dbReference type="ChEBI" id="CHEBI:32682"/>
        <dbReference type="ChEBI" id="CHEBI:57472"/>
        <dbReference type="EC" id="4.3.2.1"/>
    </reaction>
</comment>
<evidence type="ECO:0000256" key="1">
    <source>
        <dbReference type="ARBA" id="ARBA00004941"/>
    </source>
</evidence>
<dbReference type="InterPro" id="IPR024083">
    <property type="entry name" value="Fumarase/histidase_N"/>
</dbReference>
<dbReference type="Proteomes" id="UP000658382">
    <property type="component" value="Unassembled WGS sequence"/>
</dbReference>
<evidence type="ECO:0000313" key="10">
    <source>
        <dbReference type="Proteomes" id="UP000658382"/>
    </source>
</evidence>
<dbReference type="GO" id="GO:0005829">
    <property type="term" value="C:cytosol"/>
    <property type="evidence" value="ECO:0007669"/>
    <property type="project" value="TreeGrafter"/>
</dbReference>
<feature type="domain" description="Fumarate lyase N-terminal" evidence="7">
    <location>
        <begin position="6"/>
        <end position="300"/>
    </location>
</feature>
<organism evidence="9 10">
    <name type="scientific">Lentibacillus kapialis</name>
    <dbReference type="NCBI Taxonomy" id="340214"/>
    <lineage>
        <taxon>Bacteria</taxon>
        <taxon>Bacillati</taxon>
        <taxon>Bacillota</taxon>
        <taxon>Bacilli</taxon>
        <taxon>Bacillales</taxon>
        <taxon>Bacillaceae</taxon>
        <taxon>Lentibacillus</taxon>
    </lineage>
</organism>
<feature type="domain" description="Argininosuccinate lyase C-terminal" evidence="8">
    <location>
        <begin position="363"/>
        <end position="431"/>
    </location>
</feature>
<sequence length="468" mass="52636">MKLWGGRFTKPTNQLMDEYASSIHFDKKLAKHDIMGSLAHVRMLKKCNILSDNDADKIVEGLQFVAAKIENGEAVLSEEHEDIHMNIEKLLIDEIGSVGGKLHTGRSRNDQVALDMRLYLREVVHELVQLVTNVQKSLYKQAEANLDTLLPGYTHLQRAQPVLFAHHMLAYLFMFQRDAERLADSLKRINKMPLGAGALAGTSFPIDRQYVADELQFDSICENSLDAVSDRDFVVDFLSHASMIAMHLSRLCEEMVQWSSAEFNFIELDDAFCTGSSMMPQKKNPDVAELVRGKTGRVYGNLTGMLTTLKGLPLAYNKDMQEDKEGMFDSAETLRGALALFAPMIETMHVKETEMYEAVRQDYSNATDLADYLTSKGMTFRESHEAVGNIVLHCLNQNKYLLDLSLDEFRSFSDLIETDIFKALSPESVVNARKVPGGTAKESVKNQLEKAAALLKTNEEWHALNSNK</sequence>
<dbReference type="GO" id="GO:0042450">
    <property type="term" value="P:L-arginine biosynthetic process via ornithine"/>
    <property type="evidence" value="ECO:0007669"/>
    <property type="project" value="UniProtKB-UniRule"/>
</dbReference>
<dbReference type="PANTHER" id="PTHR43814">
    <property type="entry name" value="ARGININOSUCCINATE LYASE"/>
    <property type="match status" value="1"/>
</dbReference>
<keyword evidence="6" id="KW-0963">Cytoplasm</keyword>
<keyword evidence="5 6" id="KW-0456">Lyase</keyword>
<gene>
    <name evidence="6 9" type="primary">argH</name>
    <name evidence="9" type="ORF">GCM10007063_10830</name>
</gene>
<dbReference type="PRINTS" id="PR00145">
    <property type="entry name" value="ARGSUCLYASE"/>
</dbReference>
<evidence type="ECO:0000256" key="5">
    <source>
        <dbReference type="ARBA" id="ARBA00023239"/>
    </source>
</evidence>
<dbReference type="PRINTS" id="PR00149">
    <property type="entry name" value="FUMRATELYASE"/>
</dbReference>
<dbReference type="FunFam" id="1.20.200.10:FF:000002">
    <property type="entry name" value="Argininosuccinate lyase"/>
    <property type="match status" value="1"/>
</dbReference>
<dbReference type="RefSeq" id="WP_188632072.1">
    <property type="nucleotide sequence ID" value="NZ_BMNQ01000009.1"/>
</dbReference>
<dbReference type="AlphaFoldDB" id="A0A917PSY6"/>
<dbReference type="InterPro" id="IPR022761">
    <property type="entry name" value="Fumarate_lyase_N"/>
</dbReference>
<dbReference type="Gene3D" id="1.20.200.10">
    <property type="entry name" value="Fumarase/aspartase (Central domain)"/>
    <property type="match status" value="1"/>
</dbReference>
<dbReference type="PANTHER" id="PTHR43814:SF1">
    <property type="entry name" value="ARGININOSUCCINATE LYASE"/>
    <property type="match status" value="1"/>
</dbReference>
<dbReference type="InterPro" id="IPR009049">
    <property type="entry name" value="Argininosuccinate_lyase"/>
</dbReference>
<evidence type="ECO:0000256" key="3">
    <source>
        <dbReference type="ARBA" id="ARBA00022571"/>
    </source>
</evidence>
<evidence type="ECO:0000259" key="8">
    <source>
        <dbReference type="Pfam" id="PF14698"/>
    </source>
</evidence>
<dbReference type="SUPFAM" id="SSF48557">
    <property type="entry name" value="L-aspartase-like"/>
    <property type="match status" value="1"/>
</dbReference>
<dbReference type="HAMAP" id="MF_00006">
    <property type="entry name" value="Arg_succ_lyase"/>
    <property type="match status" value="1"/>
</dbReference>
<name>A0A917PSY6_9BACI</name>
<protein>
    <recommendedName>
        <fullName evidence="2 6">Argininosuccinate lyase</fullName>
        <shortName evidence="6">ASAL</shortName>
        <ecNumber evidence="2 6">4.3.2.1</ecNumber>
    </recommendedName>
    <alternativeName>
        <fullName evidence="6">Arginosuccinase</fullName>
    </alternativeName>
</protein>
<evidence type="ECO:0000256" key="2">
    <source>
        <dbReference type="ARBA" id="ARBA00012338"/>
    </source>
</evidence>
<dbReference type="EC" id="4.3.2.1" evidence="2 6"/>
<keyword evidence="4 6" id="KW-0028">Amino-acid biosynthesis</keyword>
<comment type="subcellular location">
    <subcellularLocation>
        <location evidence="6">Cytoplasm</location>
    </subcellularLocation>
</comment>
<comment type="similarity">
    <text evidence="6">Belongs to the lyase 1 family. Argininosuccinate lyase subfamily.</text>
</comment>
<dbReference type="NCBIfam" id="TIGR00838">
    <property type="entry name" value="argH"/>
    <property type="match status" value="1"/>
</dbReference>
<keyword evidence="10" id="KW-1185">Reference proteome</keyword>
<dbReference type="EMBL" id="BMNQ01000009">
    <property type="protein sequence ID" value="GGJ90008.1"/>
    <property type="molecule type" value="Genomic_DNA"/>
</dbReference>
<evidence type="ECO:0000313" key="9">
    <source>
        <dbReference type="EMBL" id="GGJ90008.1"/>
    </source>
</evidence>
<evidence type="ECO:0000256" key="4">
    <source>
        <dbReference type="ARBA" id="ARBA00022605"/>
    </source>
</evidence>
<evidence type="ECO:0000259" key="7">
    <source>
        <dbReference type="Pfam" id="PF00206"/>
    </source>
</evidence>
<dbReference type="InterPro" id="IPR008948">
    <property type="entry name" value="L-Aspartase-like"/>
</dbReference>